<proteinExistence type="predicted"/>
<comment type="caution">
    <text evidence="1">The sequence shown here is derived from an EMBL/GenBank/DDBJ whole genome shotgun (WGS) entry which is preliminary data.</text>
</comment>
<evidence type="ECO:0000313" key="1">
    <source>
        <dbReference type="EMBL" id="VUX46664.1"/>
    </source>
</evidence>
<dbReference type="Pfam" id="PF05159">
    <property type="entry name" value="Capsule_synth"/>
    <property type="match status" value="2"/>
</dbReference>
<accession>A0A564WGN5</accession>
<dbReference type="EMBL" id="UXAT02000019">
    <property type="protein sequence ID" value="VUX46664.1"/>
    <property type="molecule type" value="Genomic_DNA"/>
</dbReference>
<name>A0A564WGN5_9PROT</name>
<organism evidence="1 2">
    <name type="scientific">Candidatus Defluviicoccus seviourii</name>
    <dbReference type="NCBI Taxonomy" id="2565273"/>
    <lineage>
        <taxon>Bacteria</taxon>
        <taxon>Pseudomonadati</taxon>
        <taxon>Pseudomonadota</taxon>
        <taxon>Alphaproteobacteria</taxon>
        <taxon>Rhodospirillales</taxon>
        <taxon>Rhodospirillaceae</taxon>
        <taxon>Defluviicoccus</taxon>
    </lineage>
</organism>
<keyword evidence="2" id="KW-1185">Reference proteome</keyword>
<protein>
    <submittedName>
        <fullName evidence="1">Capsule polysaccharide modification protein LipA</fullName>
    </submittedName>
</protein>
<dbReference type="InterPro" id="IPR007833">
    <property type="entry name" value="Capsule_polysaccharide_synth"/>
</dbReference>
<dbReference type="GO" id="GO:0000271">
    <property type="term" value="P:polysaccharide biosynthetic process"/>
    <property type="evidence" value="ECO:0007669"/>
    <property type="project" value="InterPro"/>
</dbReference>
<evidence type="ECO:0000313" key="2">
    <source>
        <dbReference type="Proteomes" id="UP000326641"/>
    </source>
</evidence>
<dbReference type="GO" id="GO:0015774">
    <property type="term" value="P:polysaccharide transport"/>
    <property type="evidence" value="ECO:0007669"/>
    <property type="project" value="InterPro"/>
</dbReference>
<dbReference type="CDD" id="cd16439">
    <property type="entry name" value="beta_Kdo_transferase_KpsC_2"/>
    <property type="match status" value="1"/>
</dbReference>
<sequence>MQAVVLSRGIRRLPHLAAFLTEFSRFAPTLDASARGDDQTTILGWGAKPTSRRARRLAQQAKLPYVALEDGFLRSYGLGVDDDPPLSLVVDPVGIYYDATRPSWLEQTLEQGGWQTCELLARAERCREALRTFRLSKYNAAPERDLRLLFPRDKRNILLVDQTAGDASVNLGFADSETFRTMLKAAEQDEPDARLIIKTHPDVIAGKKRGYLAEIAGQRGHLLLDASVNPWSLFDVVDGVYTVTSQLGFEALLAGVKVRCFGMPFYAGWGVTQDQKTCPRRTQQRSVTEIFAAAYLLYARYVDPFTGQPCSIEDTIDLLADLRRHYARNHADTVCLGFSRWKRGFARSFLAHPGGSPVAFRRSARSALAAAEQIQTEGRPARVVVWASAKAADCAEEASRHNIPVWRMEDGFLRSVGLGCTLVRPQSLVLDDCGIYYDPSQPSALERILSDGNIPEQTIERARRLRQRIVRLKVTKYNVGKRLALPPDITADQRRRILVPGQVEDDASVSRGSADIRTNTQLLAAVRAAAPDACILFKPHPDVETGLRAGHVPDTVARQWCDAVIRDTSILDLIEMVDAVHTISSLAGFEALLRGKAVTTYGLPFYAGWGLTDDRLRCERRTRQVSLDELVAATLILYPTYVDPVTGRPCRVETVIDRLGQHRRSRSAWALLARARRLTASLALPFSTANAR</sequence>
<reference evidence="1" key="1">
    <citation type="submission" date="2018-11" db="EMBL/GenBank/DDBJ databases">
        <authorList>
            <person name="Onetto C."/>
        </authorList>
    </citation>
    <scope>NUCLEOTIDE SEQUENCE [LARGE SCALE GENOMIC DNA]</scope>
</reference>
<dbReference type="CDD" id="cd16440">
    <property type="entry name" value="beta_Kdo_transferase_KpsC_1"/>
    <property type="match status" value="1"/>
</dbReference>
<dbReference type="Proteomes" id="UP000326641">
    <property type="component" value="Unassembled WGS sequence"/>
</dbReference>
<gene>
    <name evidence="1" type="primary">lipA</name>
    <name evidence="1" type="ORF">DF3PA_260030</name>
</gene>
<dbReference type="AlphaFoldDB" id="A0A564WGN5"/>